<keyword evidence="1" id="KW-1133">Transmembrane helix</keyword>
<keyword evidence="3" id="KW-1185">Reference proteome</keyword>
<dbReference type="NCBIfam" id="TIGR02532">
    <property type="entry name" value="IV_pilin_GFxxxE"/>
    <property type="match status" value="1"/>
</dbReference>
<dbReference type="EMBL" id="JAAQOM010000006">
    <property type="protein sequence ID" value="NIA54365.1"/>
    <property type="molecule type" value="Genomic_DNA"/>
</dbReference>
<name>A0ABX0PAM5_9BURK</name>
<sequence>MLNRHRRSAGVTLVELIVALVIIGVALAGMVAVYTATTRSSTDPVIVQQMEAIADNMMEEILMKPFARQPGMPVPAAADRASYNTLSDYDGYGGKLQGIRDVEGNQIPGLERYNVAVSVKPTALTNVPDGDALRIVVTVTVTGSSTDPSLPKPIVLTGWRTNPS</sequence>
<dbReference type="Proteomes" id="UP000716322">
    <property type="component" value="Unassembled WGS sequence"/>
</dbReference>
<evidence type="ECO:0000313" key="3">
    <source>
        <dbReference type="Proteomes" id="UP000716322"/>
    </source>
</evidence>
<organism evidence="2 3">
    <name type="scientific">Telluria antibiotica</name>
    <dbReference type="NCBI Taxonomy" id="2717319"/>
    <lineage>
        <taxon>Bacteria</taxon>
        <taxon>Pseudomonadati</taxon>
        <taxon>Pseudomonadota</taxon>
        <taxon>Betaproteobacteria</taxon>
        <taxon>Burkholderiales</taxon>
        <taxon>Oxalobacteraceae</taxon>
        <taxon>Telluria group</taxon>
        <taxon>Telluria</taxon>
    </lineage>
</organism>
<dbReference type="InterPro" id="IPR012902">
    <property type="entry name" value="N_methyl_site"/>
</dbReference>
<keyword evidence="1" id="KW-0812">Transmembrane</keyword>
<dbReference type="Pfam" id="PF07963">
    <property type="entry name" value="N_methyl"/>
    <property type="match status" value="1"/>
</dbReference>
<comment type="caution">
    <text evidence="2">The sequence shown here is derived from an EMBL/GenBank/DDBJ whole genome shotgun (WGS) entry which is preliminary data.</text>
</comment>
<gene>
    <name evidence="2" type="ORF">HAV22_12050</name>
</gene>
<accession>A0ABX0PAM5</accession>
<dbReference type="PROSITE" id="PS00409">
    <property type="entry name" value="PROKAR_NTER_METHYL"/>
    <property type="match status" value="1"/>
</dbReference>
<reference evidence="2 3" key="1">
    <citation type="submission" date="2020-03" db="EMBL/GenBank/DDBJ databases">
        <title>Genome sequence of strain Massilia sp. TW-1.</title>
        <authorList>
            <person name="Chaudhary D.K."/>
        </authorList>
    </citation>
    <scope>NUCLEOTIDE SEQUENCE [LARGE SCALE GENOMIC DNA]</scope>
    <source>
        <strain evidence="2 3">TW-1</strain>
    </source>
</reference>
<evidence type="ECO:0000256" key="1">
    <source>
        <dbReference type="SAM" id="Phobius"/>
    </source>
</evidence>
<protein>
    <submittedName>
        <fullName evidence="2">Prepilin-type N-terminal cleavage/methylation domain-containing protein</fullName>
    </submittedName>
</protein>
<feature type="transmembrane region" description="Helical" evidence="1">
    <location>
        <begin position="12"/>
        <end position="34"/>
    </location>
</feature>
<keyword evidence="1" id="KW-0472">Membrane</keyword>
<evidence type="ECO:0000313" key="2">
    <source>
        <dbReference type="EMBL" id="NIA54365.1"/>
    </source>
</evidence>
<dbReference type="RefSeq" id="WP_166859315.1">
    <property type="nucleotide sequence ID" value="NZ_JAAQOM010000006.1"/>
</dbReference>
<proteinExistence type="predicted"/>